<protein>
    <submittedName>
        <fullName evidence="1">Uncharacterized protein</fullName>
    </submittedName>
</protein>
<feature type="non-terminal residue" evidence="1">
    <location>
        <position position="1"/>
    </location>
</feature>
<gene>
    <name evidence="1" type="ORF">PMAYCL1PPCAC_14392</name>
</gene>
<dbReference type="AlphaFoldDB" id="A0AAN4ZMQ8"/>
<reference evidence="2" key="1">
    <citation type="submission" date="2022-10" db="EMBL/GenBank/DDBJ databases">
        <title>Genome assembly of Pristionchus species.</title>
        <authorList>
            <person name="Yoshida K."/>
            <person name="Sommer R.J."/>
        </authorList>
    </citation>
    <scope>NUCLEOTIDE SEQUENCE [LARGE SCALE GENOMIC DNA]</scope>
    <source>
        <strain evidence="2">RS5460</strain>
    </source>
</reference>
<proteinExistence type="predicted"/>
<name>A0AAN4ZMQ8_9BILA</name>
<keyword evidence="2" id="KW-1185">Reference proteome</keyword>
<evidence type="ECO:0000313" key="2">
    <source>
        <dbReference type="Proteomes" id="UP001328107"/>
    </source>
</evidence>
<evidence type="ECO:0000313" key="1">
    <source>
        <dbReference type="EMBL" id="GMR44197.1"/>
    </source>
</evidence>
<dbReference type="Proteomes" id="UP001328107">
    <property type="component" value="Unassembled WGS sequence"/>
</dbReference>
<organism evidence="1 2">
    <name type="scientific">Pristionchus mayeri</name>
    <dbReference type="NCBI Taxonomy" id="1317129"/>
    <lineage>
        <taxon>Eukaryota</taxon>
        <taxon>Metazoa</taxon>
        <taxon>Ecdysozoa</taxon>
        <taxon>Nematoda</taxon>
        <taxon>Chromadorea</taxon>
        <taxon>Rhabditida</taxon>
        <taxon>Rhabditina</taxon>
        <taxon>Diplogasteromorpha</taxon>
        <taxon>Diplogasteroidea</taxon>
        <taxon>Neodiplogasteridae</taxon>
        <taxon>Pristionchus</taxon>
    </lineage>
</organism>
<sequence length="191" mass="19712">LLGRALAGRDHVRLEEGSLEVDVVVSESLVDEGKHLLAHLLRSGQVVVSVAEHLGLDDGDEAVLLADRGVSGRDVGVLEHAEVRGSVRGDGEHAAPLGEAAATLNWCGGLGGESVQSLGGSLADGASERHDSEVQLDACKRSLIIGLSSGIAGLRSHLVEGLLVEDDSGDVLVEVRSGEEQLAVLLSARLV</sequence>
<comment type="caution">
    <text evidence="1">The sequence shown here is derived from an EMBL/GenBank/DDBJ whole genome shotgun (WGS) entry which is preliminary data.</text>
</comment>
<feature type="non-terminal residue" evidence="1">
    <location>
        <position position="191"/>
    </location>
</feature>
<accession>A0AAN4ZMQ8</accession>
<dbReference type="EMBL" id="BTRK01000003">
    <property type="protein sequence ID" value="GMR44197.1"/>
    <property type="molecule type" value="Genomic_DNA"/>
</dbReference>